<organism evidence="2 3">
    <name type="scientific">Calidifontibacillus erzurumensis</name>
    <dbReference type="NCBI Taxonomy" id="2741433"/>
    <lineage>
        <taxon>Bacteria</taxon>
        <taxon>Bacillati</taxon>
        <taxon>Bacillota</taxon>
        <taxon>Bacilli</taxon>
        <taxon>Bacillales</taxon>
        <taxon>Bacillaceae</taxon>
        <taxon>Calidifontibacillus/Schinkia group</taxon>
        <taxon>Calidifontibacillus</taxon>
    </lineage>
</organism>
<accession>A0A8J8GG03</accession>
<dbReference type="Gene3D" id="3.90.950.20">
    <property type="entry name" value="CinA-like"/>
    <property type="match status" value="1"/>
</dbReference>
<evidence type="ECO:0000313" key="2">
    <source>
        <dbReference type="EMBL" id="NSL53235.1"/>
    </source>
</evidence>
<keyword evidence="3" id="KW-1185">Reference proteome</keyword>
<gene>
    <name evidence="2" type="ORF">HR057_15950</name>
</gene>
<dbReference type="InterPro" id="IPR036653">
    <property type="entry name" value="CinA-like_C"/>
</dbReference>
<dbReference type="AlphaFoldDB" id="A0A8J8GG03"/>
<reference evidence="2" key="1">
    <citation type="submission" date="2020-06" db="EMBL/GenBank/DDBJ databases">
        <title>A novel thermopfilic bacterium from Erzurum, Turkey.</title>
        <authorList>
            <person name="Adiguzel A."/>
            <person name="Ay H."/>
            <person name="Baltaci M.O."/>
        </authorList>
    </citation>
    <scope>NUCLEOTIDE SEQUENCE</scope>
    <source>
        <strain evidence="2">P2</strain>
    </source>
</reference>
<evidence type="ECO:0000313" key="3">
    <source>
        <dbReference type="Proteomes" id="UP000625804"/>
    </source>
</evidence>
<sequence>MVIEEKVVDYLIQKGYHIAFAESCTGGLASARIVNVPNASKVLNSSFVTYSNEAKMKFLGVKRESLEKYGAVSEQVAKEMACGVSKVADAEIGIGISGIAGPSGGTKEKPVGMVCFGIKVNQTCYTYTQYFLNKSRNEVRKESVDFVLTKLLELII</sequence>
<evidence type="ECO:0000259" key="1">
    <source>
        <dbReference type="Pfam" id="PF02464"/>
    </source>
</evidence>
<dbReference type="RefSeq" id="WP_173732433.1">
    <property type="nucleotide sequence ID" value="NZ_JABTTE010000032.1"/>
</dbReference>
<name>A0A8J8GG03_9BACI</name>
<dbReference type="InterPro" id="IPR008136">
    <property type="entry name" value="CinA_C"/>
</dbReference>
<comment type="caution">
    <text evidence="2">The sequence shown here is derived from an EMBL/GenBank/DDBJ whole genome shotgun (WGS) entry which is preliminary data.</text>
</comment>
<dbReference type="SUPFAM" id="SSF142433">
    <property type="entry name" value="CinA-like"/>
    <property type="match status" value="1"/>
</dbReference>
<dbReference type="EMBL" id="JABTTE010000032">
    <property type="protein sequence ID" value="NSL53235.1"/>
    <property type="molecule type" value="Genomic_DNA"/>
</dbReference>
<proteinExistence type="predicted"/>
<dbReference type="NCBIfam" id="TIGR00199">
    <property type="entry name" value="PncC_domain"/>
    <property type="match status" value="1"/>
</dbReference>
<feature type="domain" description="CinA C-terminal" evidence="1">
    <location>
        <begin position="3"/>
        <end position="154"/>
    </location>
</feature>
<dbReference type="Proteomes" id="UP000625804">
    <property type="component" value="Unassembled WGS sequence"/>
</dbReference>
<protein>
    <submittedName>
        <fullName evidence="2">CinA family protein</fullName>
    </submittedName>
</protein>
<dbReference type="Pfam" id="PF02464">
    <property type="entry name" value="CinA"/>
    <property type="match status" value="1"/>
</dbReference>